<dbReference type="EMBL" id="LAZR01003897">
    <property type="protein sequence ID" value="KKN13678.1"/>
    <property type="molecule type" value="Genomic_DNA"/>
</dbReference>
<reference evidence="1" key="1">
    <citation type="journal article" date="2015" name="Nature">
        <title>Complex archaea that bridge the gap between prokaryotes and eukaryotes.</title>
        <authorList>
            <person name="Spang A."/>
            <person name="Saw J.H."/>
            <person name="Jorgensen S.L."/>
            <person name="Zaremba-Niedzwiedzka K."/>
            <person name="Martijn J."/>
            <person name="Lind A.E."/>
            <person name="van Eijk R."/>
            <person name="Schleper C."/>
            <person name="Guy L."/>
            <person name="Ettema T.J."/>
        </authorList>
    </citation>
    <scope>NUCLEOTIDE SEQUENCE</scope>
</reference>
<sequence>MKHITKISIAAIILISYQNVLGQKDRIQNPDTNIYQTIANSELDLVIRINNNMNDEELKSRIDILHLIDEHIVIDYSRDKSGKIKTLSSSGVGSSCLSENFDFLIISLKNNKWAGCMISDNK</sequence>
<protein>
    <submittedName>
        <fullName evidence="1">Uncharacterized protein</fullName>
    </submittedName>
</protein>
<dbReference type="AlphaFoldDB" id="A0A0F9R8B2"/>
<proteinExistence type="predicted"/>
<gene>
    <name evidence="1" type="ORF">LCGC14_1004000</name>
</gene>
<organism evidence="1">
    <name type="scientific">marine sediment metagenome</name>
    <dbReference type="NCBI Taxonomy" id="412755"/>
    <lineage>
        <taxon>unclassified sequences</taxon>
        <taxon>metagenomes</taxon>
        <taxon>ecological metagenomes</taxon>
    </lineage>
</organism>
<comment type="caution">
    <text evidence="1">The sequence shown here is derived from an EMBL/GenBank/DDBJ whole genome shotgun (WGS) entry which is preliminary data.</text>
</comment>
<evidence type="ECO:0000313" key="1">
    <source>
        <dbReference type="EMBL" id="KKN13678.1"/>
    </source>
</evidence>
<name>A0A0F9R8B2_9ZZZZ</name>
<accession>A0A0F9R8B2</accession>